<evidence type="ECO:0000256" key="6">
    <source>
        <dbReference type="ARBA" id="ARBA00023295"/>
    </source>
</evidence>
<evidence type="ECO:0000256" key="2">
    <source>
        <dbReference type="ARBA" id="ARBA00007951"/>
    </source>
</evidence>
<dbReference type="InterPro" id="IPR016286">
    <property type="entry name" value="FUC_metazoa-typ"/>
</dbReference>
<evidence type="ECO:0000256" key="5">
    <source>
        <dbReference type="ARBA" id="ARBA00022801"/>
    </source>
</evidence>
<dbReference type="PANTHER" id="PTHR10030:SF37">
    <property type="entry name" value="ALPHA-L-FUCOSIDASE-RELATED"/>
    <property type="match status" value="1"/>
</dbReference>
<protein>
    <recommendedName>
        <fullName evidence="3">alpha-L-fucosidase</fullName>
        <ecNumber evidence="3">3.2.1.51</ecNumber>
    </recommendedName>
</protein>
<comment type="caution">
    <text evidence="9">The sequence shown here is derived from an EMBL/GenBank/DDBJ whole genome shotgun (WGS) entry which is preliminary data.</text>
</comment>
<evidence type="ECO:0000256" key="1">
    <source>
        <dbReference type="ARBA" id="ARBA00004071"/>
    </source>
</evidence>
<evidence type="ECO:0000313" key="9">
    <source>
        <dbReference type="EMBL" id="PXA03416.1"/>
    </source>
</evidence>
<dbReference type="EC" id="3.2.1.51" evidence="3"/>
<feature type="domain" description="Glycoside hydrolase family 29 N-terminal" evidence="8">
    <location>
        <begin position="34"/>
        <end position="359"/>
    </location>
</feature>
<dbReference type="InterPro" id="IPR000933">
    <property type="entry name" value="Glyco_hydro_29"/>
</dbReference>
<feature type="site" description="May be important for catalysis" evidence="7">
    <location>
        <position position="293"/>
    </location>
</feature>
<dbReference type="AlphaFoldDB" id="A0A317ZDU2"/>
<keyword evidence="10" id="KW-1185">Reference proteome</keyword>
<organism evidence="9 10">
    <name type="scientific">Coraliomargarita sinensis</name>
    <dbReference type="NCBI Taxonomy" id="2174842"/>
    <lineage>
        <taxon>Bacteria</taxon>
        <taxon>Pseudomonadati</taxon>
        <taxon>Verrucomicrobiota</taxon>
        <taxon>Opitutia</taxon>
        <taxon>Puniceicoccales</taxon>
        <taxon>Coraliomargaritaceae</taxon>
        <taxon>Coraliomargarita</taxon>
    </lineage>
</organism>
<dbReference type="EMBL" id="QHJQ01000009">
    <property type="protein sequence ID" value="PXA03416.1"/>
    <property type="molecule type" value="Genomic_DNA"/>
</dbReference>
<reference evidence="9 10" key="1">
    <citation type="submission" date="2018-05" db="EMBL/GenBank/DDBJ databases">
        <title>Coraliomargarita sinensis sp. nov., isolated from a marine solar saltern.</title>
        <authorList>
            <person name="Zhou L.Y."/>
        </authorList>
    </citation>
    <scope>NUCLEOTIDE SEQUENCE [LARGE SCALE GENOMIC DNA]</scope>
    <source>
        <strain evidence="9 10">WN38</strain>
    </source>
</reference>
<comment type="function">
    <text evidence="1">Alpha-L-fucosidase is responsible for hydrolyzing the alpha-1,6-linked fucose joined to the reducing-end N-acetylglucosamine of the carbohydrate moieties of glycoproteins.</text>
</comment>
<comment type="similarity">
    <text evidence="2">Belongs to the glycosyl hydrolase 29 family.</text>
</comment>
<dbReference type="GO" id="GO:0006004">
    <property type="term" value="P:fucose metabolic process"/>
    <property type="evidence" value="ECO:0007669"/>
    <property type="project" value="InterPro"/>
</dbReference>
<evidence type="ECO:0000259" key="8">
    <source>
        <dbReference type="Pfam" id="PF01120"/>
    </source>
</evidence>
<dbReference type="Pfam" id="PF01120">
    <property type="entry name" value="Alpha_L_fucos"/>
    <property type="match status" value="1"/>
</dbReference>
<keyword evidence="4" id="KW-0732">Signal</keyword>
<dbReference type="PIRSF" id="PIRSF001092">
    <property type="entry name" value="Alpha-L-fucosidase"/>
    <property type="match status" value="1"/>
</dbReference>
<dbReference type="OrthoDB" id="107551at2"/>
<dbReference type="GO" id="GO:0005764">
    <property type="term" value="C:lysosome"/>
    <property type="evidence" value="ECO:0007669"/>
    <property type="project" value="TreeGrafter"/>
</dbReference>
<dbReference type="GO" id="GO:0004560">
    <property type="term" value="F:alpha-L-fucosidase activity"/>
    <property type="evidence" value="ECO:0007669"/>
    <property type="project" value="InterPro"/>
</dbReference>
<dbReference type="PANTHER" id="PTHR10030">
    <property type="entry name" value="ALPHA-L-FUCOSIDASE"/>
    <property type="match status" value="1"/>
</dbReference>
<dbReference type="Proteomes" id="UP000247099">
    <property type="component" value="Unassembled WGS sequence"/>
</dbReference>
<dbReference type="Gene3D" id="3.20.20.80">
    <property type="entry name" value="Glycosidases"/>
    <property type="match status" value="1"/>
</dbReference>
<keyword evidence="5" id="KW-0378">Hydrolase</keyword>
<evidence type="ECO:0000256" key="7">
    <source>
        <dbReference type="PIRSR" id="PIRSR001092-1"/>
    </source>
</evidence>
<dbReference type="PRINTS" id="PR00741">
    <property type="entry name" value="GLHYDRLASE29"/>
</dbReference>
<dbReference type="SUPFAM" id="SSF51445">
    <property type="entry name" value="(Trans)glycosidases"/>
    <property type="match status" value="1"/>
</dbReference>
<dbReference type="GO" id="GO:0016139">
    <property type="term" value="P:glycoside catabolic process"/>
    <property type="evidence" value="ECO:0007669"/>
    <property type="project" value="TreeGrafter"/>
</dbReference>
<dbReference type="InterPro" id="IPR017853">
    <property type="entry name" value="GH"/>
</dbReference>
<sequence>MIKIRPLSLARLLGRSFMIYPLVGISSILGQTLEIKKESLEDYNERMQWFADSQYGLFIHMGGYSQLGGIWKGEEAGGYSEWIQGRAKIDRDEYAEIALQFNPEQFDADLIVNNARDAGMTYLVITAKHHEGFCLWDSAYTEYDIASTPTGDRDILQELKDACAKYGIRFGLYYSIIDWHHPSQARPFEVGKEGWSGKTVIVDERKQEYVDYQRNQVLELVEKYDPVVLWFDGDWADWWTLEDGISLYNQIREADADVIVNNRVAKRGKFELDYVTQEQKHFDKAFAKHWEGCYTMNKSWGYKKNDDNWKSPETVYNKLKDINEKGGVLLLNVGPDGNGVVQDEAWEILRETATLLEKNPITKRIPTITEVPGVSLKEPAKDKTDIDG</sequence>
<gene>
    <name evidence="9" type="ORF">DDZ13_12030</name>
</gene>
<evidence type="ECO:0000313" key="10">
    <source>
        <dbReference type="Proteomes" id="UP000247099"/>
    </source>
</evidence>
<name>A0A317ZDU2_9BACT</name>
<proteinExistence type="inferred from homology"/>
<keyword evidence="6" id="KW-0326">Glycosidase</keyword>
<dbReference type="RefSeq" id="WP_110131704.1">
    <property type="nucleotide sequence ID" value="NZ_QHJQ01000009.1"/>
</dbReference>
<accession>A0A317ZDU2</accession>
<evidence type="ECO:0000256" key="3">
    <source>
        <dbReference type="ARBA" id="ARBA00012662"/>
    </source>
</evidence>
<evidence type="ECO:0000256" key="4">
    <source>
        <dbReference type="ARBA" id="ARBA00022729"/>
    </source>
</evidence>
<dbReference type="InterPro" id="IPR057739">
    <property type="entry name" value="Glyco_hydro_29_N"/>
</dbReference>
<dbReference type="InParanoid" id="A0A317ZDU2"/>
<dbReference type="SMART" id="SM00812">
    <property type="entry name" value="Alpha_L_fucos"/>
    <property type="match status" value="1"/>
</dbReference>